<feature type="compositionally biased region" description="Polar residues" evidence="1">
    <location>
        <begin position="150"/>
        <end position="182"/>
    </location>
</feature>
<sequence>MSGGEQRQSRYGAPYQSSGSGRPPPGQPMGPPSQEQYSQTAPSPSRSGMAAQSSARPYLSDYQYSYQQPQFQSQLQYPATYLQDPSRPQQLQPSSSQQQYAAYGHGSMLPPVGQQSMYENLPQYQQQRHSAAIEVMASQFGGGGIPPYMQQSETNTPVQSSSQYLSSQPEQQYGSMSYSRPQLQPPFTPASAEYSILEQPTSQRTQEETNARQATEEGRRQYEQQLRVIFDAITAGRVREASTKLLGVTEWLVGSVRALGLHHDDEESHEPRLLLWRELNHAWEALGQRQKSITENALRIRQQPLDFLSATNIQDLIEQLIRLCDQIEKYGLVDYEMGIWEEQIVDIFTQCLDLLPREQARARSGSVER</sequence>
<accession>A0AAN8EAZ7</accession>
<evidence type="ECO:0000313" key="2">
    <source>
        <dbReference type="EMBL" id="KAK5950583.1"/>
    </source>
</evidence>
<gene>
    <name evidence="2" type="ORF">OHC33_008249</name>
</gene>
<feature type="compositionally biased region" description="Low complexity" evidence="1">
    <location>
        <begin position="57"/>
        <end position="99"/>
    </location>
</feature>
<feature type="compositionally biased region" description="Pro residues" evidence="1">
    <location>
        <begin position="22"/>
        <end position="31"/>
    </location>
</feature>
<dbReference type="EMBL" id="JAKLMC020000025">
    <property type="protein sequence ID" value="KAK5950583.1"/>
    <property type="molecule type" value="Genomic_DNA"/>
</dbReference>
<feature type="region of interest" description="Disordered" evidence="1">
    <location>
        <begin position="150"/>
        <end position="219"/>
    </location>
</feature>
<comment type="caution">
    <text evidence="2">The sequence shown here is derived from an EMBL/GenBank/DDBJ whole genome shotgun (WGS) entry which is preliminary data.</text>
</comment>
<keyword evidence="3" id="KW-1185">Reference proteome</keyword>
<dbReference type="Proteomes" id="UP001316803">
    <property type="component" value="Unassembled WGS sequence"/>
</dbReference>
<dbReference type="AlphaFoldDB" id="A0AAN8EAZ7"/>
<reference evidence="2 3" key="1">
    <citation type="submission" date="2022-12" db="EMBL/GenBank/DDBJ databases">
        <title>Genomic features and morphological characterization of a novel Knufia sp. strain isolated from spacecraft assembly facility.</title>
        <authorList>
            <person name="Teixeira M."/>
            <person name="Chander A.M."/>
            <person name="Stajich J.E."/>
            <person name="Venkateswaran K."/>
        </authorList>
    </citation>
    <scope>NUCLEOTIDE SEQUENCE [LARGE SCALE GENOMIC DNA]</scope>
    <source>
        <strain evidence="2 3">FJI-L2-BK-P2</strain>
    </source>
</reference>
<feature type="region of interest" description="Disordered" evidence="1">
    <location>
        <begin position="1"/>
        <end position="114"/>
    </location>
</feature>
<evidence type="ECO:0000313" key="3">
    <source>
        <dbReference type="Proteomes" id="UP001316803"/>
    </source>
</evidence>
<feature type="compositionally biased region" description="Polar residues" evidence="1">
    <location>
        <begin position="37"/>
        <end position="55"/>
    </location>
</feature>
<proteinExistence type="predicted"/>
<organism evidence="2 3">
    <name type="scientific">Knufia fluminis</name>
    <dbReference type="NCBI Taxonomy" id="191047"/>
    <lineage>
        <taxon>Eukaryota</taxon>
        <taxon>Fungi</taxon>
        <taxon>Dikarya</taxon>
        <taxon>Ascomycota</taxon>
        <taxon>Pezizomycotina</taxon>
        <taxon>Eurotiomycetes</taxon>
        <taxon>Chaetothyriomycetidae</taxon>
        <taxon>Chaetothyriales</taxon>
        <taxon>Trichomeriaceae</taxon>
        <taxon>Knufia</taxon>
    </lineage>
</organism>
<feature type="compositionally biased region" description="Basic and acidic residues" evidence="1">
    <location>
        <begin position="205"/>
        <end position="219"/>
    </location>
</feature>
<name>A0AAN8EAZ7_9EURO</name>
<protein>
    <submittedName>
        <fullName evidence="2">Uncharacterized protein</fullName>
    </submittedName>
</protein>
<evidence type="ECO:0000256" key="1">
    <source>
        <dbReference type="SAM" id="MobiDB-lite"/>
    </source>
</evidence>